<feature type="transmembrane region" description="Helical" evidence="1">
    <location>
        <begin position="35"/>
        <end position="54"/>
    </location>
</feature>
<keyword evidence="3" id="KW-1185">Reference proteome</keyword>
<gene>
    <name evidence="2" type="ORF">J3U88_00815</name>
</gene>
<dbReference type="AlphaFoldDB" id="A0A8J7Q3J5"/>
<dbReference type="Proteomes" id="UP000664417">
    <property type="component" value="Unassembled WGS sequence"/>
</dbReference>
<organism evidence="2 3">
    <name type="scientific">Acanthopleuribacter pedis</name>
    <dbReference type="NCBI Taxonomy" id="442870"/>
    <lineage>
        <taxon>Bacteria</taxon>
        <taxon>Pseudomonadati</taxon>
        <taxon>Acidobacteriota</taxon>
        <taxon>Holophagae</taxon>
        <taxon>Acanthopleuribacterales</taxon>
        <taxon>Acanthopleuribacteraceae</taxon>
        <taxon>Acanthopleuribacter</taxon>
    </lineage>
</organism>
<protein>
    <submittedName>
        <fullName evidence="2">DUF2333 family protein</fullName>
    </submittedName>
</protein>
<dbReference type="RefSeq" id="WP_207856217.1">
    <property type="nucleotide sequence ID" value="NZ_JAFREP010000001.1"/>
</dbReference>
<dbReference type="Pfam" id="PF10095">
    <property type="entry name" value="DUF2333"/>
    <property type="match status" value="1"/>
</dbReference>
<keyword evidence="1" id="KW-1133">Transmembrane helix</keyword>
<dbReference type="PIRSF" id="PIRSF029693">
    <property type="entry name" value="UCP029693"/>
    <property type="match status" value="1"/>
</dbReference>
<comment type="caution">
    <text evidence="2">The sequence shown here is derived from an EMBL/GenBank/DDBJ whole genome shotgun (WGS) entry which is preliminary data.</text>
</comment>
<dbReference type="EMBL" id="JAFREP010000001">
    <property type="protein sequence ID" value="MBO1316981.1"/>
    <property type="molecule type" value="Genomic_DNA"/>
</dbReference>
<accession>A0A8J7Q3J5</accession>
<reference evidence="2" key="1">
    <citation type="submission" date="2021-03" db="EMBL/GenBank/DDBJ databases">
        <authorList>
            <person name="Wang G."/>
        </authorList>
    </citation>
    <scope>NUCLEOTIDE SEQUENCE</scope>
    <source>
        <strain evidence="2">KCTC 12899</strain>
    </source>
</reference>
<proteinExistence type="predicted"/>
<keyword evidence="1" id="KW-0812">Transmembrane</keyword>
<evidence type="ECO:0000313" key="2">
    <source>
        <dbReference type="EMBL" id="MBO1316981.1"/>
    </source>
</evidence>
<evidence type="ECO:0000313" key="3">
    <source>
        <dbReference type="Proteomes" id="UP000664417"/>
    </source>
</evidence>
<dbReference type="InterPro" id="IPR016936">
    <property type="entry name" value="UCP029693"/>
</dbReference>
<evidence type="ECO:0000256" key="1">
    <source>
        <dbReference type="SAM" id="Phobius"/>
    </source>
</evidence>
<name>A0A8J7Q3J5_9BACT</name>
<sequence length="356" mass="39098">MNKVAQMLKKVGAAFGAGCASIFRAFPRGAKGVKLASALMLLLLLGLGGLGWYWSREPLAFDVRASPALFKSTQGRNVVTGSVTTATLIQVGETLLDKPGGYLSNDRTPPSIFLDNMPNWEFGVLVQVRDLTRSLRNDLSRSRTQSLENPSLAAAEPLFNYDNNSWVLPASESQYREALSHLHTYIQGLSQQQNPDTQFYARADNLRDYLTIVEKRLGGLSQRLSASVGPTRVNIDLAGDPNAGQSTRPAVTRGHKTPWLELDDVFYEARGSTWALIHFLKAIEVDFADVLEDKNAKALLQQIILELEATQQPVWSPMILNGNGFGFFANHSLVMASYISRANAALIDMRALLTDG</sequence>
<keyword evidence="1" id="KW-0472">Membrane</keyword>